<feature type="non-terminal residue" evidence="1">
    <location>
        <position position="1"/>
    </location>
</feature>
<protein>
    <submittedName>
        <fullName evidence="1">Uncharacterized protein</fullName>
    </submittedName>
</protein>
<proteinExistence type="predicted"/>
<comment type="caution">
    <text evidence="1">The sequence shown here is derived from an EMBL/GenBank/DDBJ whole genome shotgun (WGS) entry which is preliminary data.</text>
</comment>
<evidence type="ECO:0000313" key="1">
    <source>
        <dbReference type="EMBL" id="KKK89018.1"/>
    </source>
</evidence>
<dbReference type="EMBL" id="LAZR01049706">
    <property type="protein sequence ID" value="KKK89018.1"/>
    <property type="molecule type" value="Genomic_DNA"/>
</dbReference>
<dbReference type="AlphaFoldDB" id="A0A0F8Z5I8"/>
<name>A0A0F8Z5I8_9ZZZZ</name>
<sequence>IAHKEFHKMCEEKDCDCKQFTPSEEEIKFDITKHGF</sequence>
<gene>
    <name evidence="1" type="ORF">LCGC14_2737370</name>
</gene>
<accession>A0A0F8Z5I8</accession>
<organism evidence="1">
    <name type="scientific">marine sediment metagenome</name>
    <dbReference type="NCBI Taxonomy" id="412755"/>
    <lineage>
        <taxon>unclassified sequences</taxon>
        <taxon>metagenomes</taxon>
        <taxon>ecological metagenomes</taxon>
    </lineage>
</organism>
<reference evidence="1" key="1">
    <citation type="journal article" date="2015" name="Nature">
        <title>Complex archaea that bridge the gap between prokaryotes and eukaryotes.</title>
        <authorList>
            <person name="Spang A."/>
            <person name="Saw J.H."/>
            <person name="Jorgensen S.L."/>
            <person name="Zaremba-Niedzwiedzka K."/>
            <person name="Martijn J."/>
            <person name="Lind A.E."/>
            <person name="van Eijk R."/>
            <person name="Schleper C."/>
            <person name="Guy L."/>
            <person name="Ettema T.J."/>
        </authorList>
    </citation>
    <scope>NUCLEOTIDE SEQUENCE</scope>
</reference>